<dbReference type="InterPro" id="IPR013761">
    <property type="entry name" value="SAM/pointed_sf"/>
</dbReference>
<dbReference type="InterPro" id="IPR052268">
    <property type="entry name" value="SAM_domain-containing_protein"/>
</dbReference>
<dbReference type="GO" id="GO:0007169">
    <property type="term" value="P:cell surface receptor protein tyrosine kinase signaling pathway"/>
    <property type="evidence" value="ECO:0007669"/>
    <property type="project" value="TreeGrafter"/>
</dbReference>
<dbReference type="GO" id="GO:0009898">
    <property type="term" value="C:cytoplasmic side of plasma membrane"/>
    <property type="evidence" value="ECO:0007669"/>
    <property type="project" value="TreeGrafter"/>
</dbReference>
<protein>
    <recommendedName>
        <fullName evidence="1">SAM domain-containing protein</fullName>
    </recommendedName>
</protein>
<keyword evidence="3" id="KW-1185">Reference proteome</keyword>
<sequence>MHKCYGDNPRGYSLNNISTMSHPKRVSLWTMGDVVDWVKEQYPDQKNALQQAIIKHDISGRALLRMCEKKLERMGVEGENLQDILLDILHLSIQEELENLTDIFSGEEQTVIPLPLLYNIIRNSVINYLLSTELHNKFLCVLYDLAYINI</sequence>
<dbReference type="PANTHER" id="PTHR20843">
    <property type="entry name" value="STERILE ALPHA MOTIF DOMAIN CONTAINING PROTEIN 10"/>
    <property type="match status" value="1"/>
</dbReference>
<dbReference type="Bgee" id="ENSELUG00000025798">
    <property type="expression patterns" value="Expressed in stomach and 14 other cell types or tissues"/>
</dbReference>
<dbReference type="OMA" id="AIFKHDI"/>
<dbReference type="GeneTree" id="ENSGT00940000177410"/>
<dbReference type="Gene3D" id="1.10.150.50">
    <property type="entry name" value="Transcription Factor, Ets-1"/>
    <property type="match status" value="1"/>
</dbReference>
<evidence type="ECO:0000313" key="2">
    <source>
        <dbReference type="Ensembl" id="ENSELUP00000073335.1"/>
    </source>
</evidence>
<dbReference type="Proteomes" id="UP000265140">
    <property type="component" value="Chromosome 18"/>
</dbReference>
<dbReference type="AlphaFoldDB" id="A0A6Q2Z6F0"/>
<dbReference type="InterPro" id="IPR001660">
    <property type="entry name" value="SAM"/>
</dbReference>
<dbReference type="Ensembl" id="ENSELUT00000081595.2">
    <property type="protein sequence ID" value="ENSELUP00000073335.1"/>
    <property type="gene ID" value="ENSELUG00000025798.2"/>
</dbReference>
<evidence type="ECO:0000259" key="1">
    <source>
        <dbReference type="PROSITE" id="PS50105"/>
    </source>
</evidence>
<dbReference type="SMART" id="SM00454">
    <property type="entry name" value="SAM"/>
    <property type="match status" value="1"/>
</dbReference>
<accession>A0A6Q2Z6F0</accession>
<name>A0A6Q2Z6F0_ESOLU</name>
<dbReference type="InParanoid" id="A0A6Q2Z6F0"/>
<reference evidence="2" key="3">
    <citation type="submission" date="2025-08" db="UniProtKB">
        <authorList>
            <consortium name="Ensembl"/>
        </authorList>
    </citation>
    <scope>IDENTIFICATION</scope>
</reference>
<gene>
    <name evidence="2" type="primary">SWI5</name>
</gene>
<evidence type="ECO:0000313" key="3">
    <source>
        <dbReference type="Proteomes" id="UP000265140"/>
    </source>
</evidence>
<organism evidence="2 3">
    <name type="scientific">Esox lucius</name>
    <name type="common">Northern pike</name>
    <dbReference type="NCBI Taxonomy" id="8010"/>
    <lineage>
        <taxon>Eukaryota</taxon>
        <taxon>Metazoa</taxon>
        <taxon>Chordata</taxon>
        <taxon>Craniata</taxon>
        <taxon>Vertebrata</taxon>
        <taxon>Euteleostomi</taxon>
        <taxon>Actinopterygii</taxon>
        <taxon>Neopterygii</taxon>
        <taxon>Teleostei</taxon>
        <taxon>Protacanthopterygii</taxon>
        <taxon>Esociformes</taxon>
        <taxon>Esocidae</taxon>
        <taxon>Esox</taxon>
    </lineage>
</organism>
<proteinExistence type="predicted"/>
<feature type="domain" description="SAM" evidence="1">
    <location>
        <begin position="29"/>
        <end position="95"/>
    </location>
</feature>
<reference evidence="2" key="2">
    <citation type="submission" date="2020-02" db="EMBL/GenBank/DDBJ databases">
        <title>Esox lucius (northern pike) genome, fEsoLuc1, primary haplotype.</title>
        <authorList>
            <person name="Myers G."/>
            <person name="Karagic N."/>
            <person name="Meyer A."/>
            <person name="Pippel M."/>
            <person name="Reichard M."/>
            <person name="Winkler S."/>
            <person name="Tracey A."/>
            <person name="Sims Y."/>
            <person name="Howe K."/>
            <person name="Rhie A."/>
            <person name="Formenti G."/>
            <person name="Durbin R."/>
            <person name="Fedrigo O."/>
            <person name="Jarvis E.D."/>
        </authorList>
    </citation>
    <scope>NUCLEOTIDE SEQUENCE [LARGE SCALE GENOMIC DNA]</scope>
</reference>
<dbReference type="PROSITE" id="PS50105">
    <property type="entry name" value="SAM_DOMAIN"/>
    <property type="match status" value="1"/>
</dbReference>
<reference evidence="3" key="1">
    <citation type="journal article" date="2014" name="PLoS ONE">
        <title>The genome and linkage map of the northern pike (Esox lucius): conserved synteny revealed between the salmonid sister group and the Neoteleostei.</title>
        <authorList>
            <person name="Rondeau E.B."/>
            <person name="Minkley D.R."/>
            <person name="Leong J.S."/>
            <person name="Messmer A.M."/>
            <person name="Jantzen J.R."/>
            <person name="von Schalburg K.R."/>
            <person name="Lemon C."/>
            <person name="Bird N.H."/>
            <person name="Koop B.F."/>
        </authorList>
    </citation>
    <scope>NUCLEOTIDE SEQUENCE</scope>
</reference>
<reference evidence="2" key="4">
    <citation type="submission" date="2025-09" db="UniProtKB">
        <authorList>
            <consortium name="Ensembl"/>
        </authorList>
    </citation>
    <scope>IDENTIFICATION</scope>
</reference>
<dbReference type="SUPFAM" id="SSF47769">
    <property type="entry name" value="SAM/Pointed domain"/>
    <property type="match status" value="1"/>
</dbReference>
<dbReference type="PANTHER" id="PTHR20843:SF0">
    <property type="entry name" value="PROTEIN AVEUGLE"/>
    <property type="match status" value="1"/>
</dbReference>